<dbReference type="AlphaFoldDB" id="A0A8H6ZB19"/>
<keyword evidence="3" id="KW-1185">Reference proteome</keyword>
<proteinExistence type="predicted"/>
<name>A0A8H6ZB19_9AGAR</name>
<evidence type="ECO:0008006" key="4">
    <source>
        <dbReference type="Google" id="ProtNLM"/>
    </source>
</evidence>
<comment type="caution">
    <text evidence="2">The sequence shown here is derived from an EMBL/GenBank/DDBJ whole genome shotgun (WGS) entry which is preliminary data.</text>
</comment>
<protein>
    <recommendedName>
        <fullName evidence="4">Protein kinase domain-containing protein</fullName>
    </recommendedName>
</protein>
<evidence type="ECO:0000313" key="3">
    <source>
        <dbReference type="Proteomes" id="UP000623467"/>
    </source>
</evidence>
<dbReference type="EMBL" id="JACAZH010000002">
    <property type="protein sequence ID" value="KAF7374234.1"/>
    <property type="molecule type" value="Genomic_DNA"/>
</dbReference>
<dbReference type="Proteomes" id="UP000623467">
    <property type="component" value="Unassembled WGS sequence"/>
</dbReference>
<dbReference type="OrthoDB" id="2951054at2759"/>
<feature type="compositionally biased region" description="Gly residues" evidence="1">
    <location>
        <begin position="21"/>
        <end position="39"/>
    </location>
</feature>
<evidence type="ECO:0000313" key="2">
    <source>
        <dbReference type="EMBL" id="KAF7374234.1"/>
    </source>
</evidence>
<sequence>MPSVFRGPRQSGKAKIFNISGGTGGTGGKGGANGGSGGVGEGPRVKLRIVAGKTITNINKNYSAVPAVPSSNSFPGLHILEGSMSEGFRTIPLGDIDLQREIQLDNDSGLVRLRRLYSAKIHAEGTNLAIALYHGNGAEDEWRQDIKKYMAVRHPNVVQLYGTASYGNMHAAVFHDGSQFLDRYKDSHLLTVYIYAYMDMESRAVRDYLGTIFEHFVSEVDCTFFIRRSTGQFCADLVPSGEYLPGDFVPGLPTWRGLRFLARENSDAAIIDSLTLDQYHSICDSQFPVPRSMSISPSVTVNIGSVLHRPLDDTFHGAAEIAWLPNTELLLDPSWRSFGHWSRFGELMADGWTCLSSNDIMGMRAWVRFSKSAAKFWLSQANHIFTTLQISSNFQDYVVVNEIHFELSISASEGDIPPGFLFLCPPKHFQTGNCSFKWPDYPAYWSLDPSGIDQLTPEDAADLGFPSFRLSARIRGGSWDASVYAGLRQFQKAKGLDPDSQDVARHLDHDLYQLSGLFARIDDEYSEDGDNTSHWSLDEEFDDESDSIPINHGE</sequence>
<reference evidence="2" key="1">
    <citation type="submission" date="2020-05" db="EMBL/GenBank/DDBJ databases">
        <title>Mycena genomes resolve the evolution of fungal bioluminescence.</title>
        <authorList>
            <person name="Tsai I.J."/>
        </authorList>
    </citation>
    <scope>NUCLEOTIDE SEQUENCE</scope>
    <source>
        <strain evidence="2">160909Yilan</strain>
    </source>
</reference>
<accession>A0A8H6ZB19</accession>
<evidence type="ECO:0000256" key="1">
    <source>
        <dbReference type="SAM" id="MobiDB-lite"/>
    </source>
</evidence>
<organism evidence="2 3">
    <name type="scientific">Mycena sanguinolenta</name>
    <dbReference type="NCBI Taxonomy" id="230812"/>
    <lineage>
        <taxon>Eukaryota</taxon>
        <taxon>Fungi</taxon>
        <taxon>Dikarya</taxon>
        <taxon>Basidiomycota</taxon>
        <taxon>Agaricomycotina</taxon>
        <taxon>Agaricomycetes</taxon>
        <taxon>Agaricomycetidae</taxon>
        <taxon>Agaricales</taxon>
        <taxon>Marasmiineae</taxon>
        <taxon>Mycenaceae</taxon>
        <taxon>Mycena</taxon>
    </lineage>
</organism>
<feature type="region of interest" description="Disordered" evidence="1">
    <location>
        <begin position="18"/>
        <end position="39"/>
    </location>
</feature>
<gene>
    <name evidence="2" type="ORF">MSAN_00306200</name>
</gene>
<feature type="region of interest" description="Disordered" evidence="1">
    <location>
        <begin position="526"/>
        <end position="554"/>
    </location>
</feature>